<name>A0AAD9XPP0_9ROSI</name>
<dbReference type="AlphaFoldDB" id="A0AAD9XPP0"/>
<proteinExistence type="inferred from homology"/>
<dbReference type="Gene3D" id="3.40.50.2000">
    <property type="entry name" value="Glycogen Phosphorylase B"/>
    <property type="match status" value="2"/>
</dbReference>
<comment type="caution">
    <text evidence="4">The sequence shown here is derived from an EMBL/GenBank/DDBJ whole genome shotgun (WGS) entry which is preliminary data.</text>
</comment>
<dbReference type="InterPro" id="IPR002213">
    <property type="entry name" value="UDP_glucos_trans"/>
</dbReference>
<keyword evidence="5" id="KW-1185">Reference proteome</keyword>
<gene>
    <name evidence="4" type="ORF">Ddye_002038</name>
</gene>
<evidence type="ECO:0000256" key="1">
    <source>
        <dbReference type="ARBA" id="ARBA00009995"/>
    </source>
</evidence>
<dbReference type="SUPFAM" id="SSF53756">
    <property type="entry name" value="UDP-Glycosyltransferase/glycogen phosphorylase"/>
    <property type="match status" value="1"/>
</dbReference>
<evidence type="ECO:0000313" key="5">
    <source>
        <dbReference type="Proteomes" id="UP001280121"/>
    </source>
</evidence>
<reference evidence="4" key="1">
    <citation type="journal article" date="2023" name="Plant J.">
        <title>Genome sequences and population genomics provide insights into the demographic history, inbreeding, and mutation load of two 'living fossil' tree species of Dipteronia.</title>
        <authorList>
            <person name="Feng Y."/>
            <person name="Comes H.P."/>
            <person name="Chen J."/>
            <person name="Zhu S."/>
            <person name="Lu R."/>
            <person name="Zhang X."/>
            <person name="Li P."/>
            <person name="Qiu J."/>
            <person name="Olsen K.M."/>
            <person name="Qiu Y."/>
        </authorList>
    </citation>
    <scope>NUCLEOTIDE SEQUENCE</scope>
    <source>
        <strain evidence="4">KIB01</strain>
    </source>
</reference>
<protein>
    <recommendedName>
        <fullName evidence="6">UDP-glycosyltransferase</fullName>
    </recommendedName>
</protein>
<evidence type="ECO:0008006" key="6">
    <source>
        <dbReference type="Google" id="ProtNLM"/>
    </source>
</evidence>
<evidence type="ECO:0000313" key="4">
    <source>
        <dbReference type="EMBL" id="KAK2663464.1"/>
    </source>
</evidence>
<dbReference type="PANTHER" id="PTHR48047:SF118">
    <property type="entry name" value="HEXOSYLTRANSFERASE-RELATED"/>
    <property type="match status" value="1"/>
</dbReference>
<sequence length="461" mass="51156">MSTAKPHILLYPFPDSGHIIPLLDLTRLLLTRGLTVTVSVTPENLPLLGPLLSRHVSSLNPLLLPSPDTQSNRRRTFYRDLHYPFLLQWFKSHTSPPVAIVSDFFLGWTHQLACQVGVPRVVFSPSGAIGLSMFFTLWKDLPKVDDPSDINSLLSIPDFPNCPALPWYQVPQLYRLFKEGDPDWEFHRNGCMDNIASWGIVLNTSTCLEQVYIDHIKKQVGHDRVWAVGPVLPTQNDDSTAPTDRGGPSSVPCHELMKWLDARKEGSVVYVSFGSRVVLTSKQMDELAAGLEKSGVHFIWCVRQPKENRVAGDYGKISNGFEDRVAGRGYIIKGWAPQVSILRHPAVGTFLTHCGWNSTLEGIAAGVMMLTWPMGAEQFLNAQLLVEQLRVGIRVGEGSQNIPESAVLASLLAEALNVTRPERLRAKELHDAVLGAVVKGGSSDKDLNEFADSLYELKCDY</sequence>
<dbReference type="GO" id="GO:0035251">
    <property type="term" value="F:UDP-glucosyltransferase activity"/>
    <property type="evidence" value="ECO:0007669"/>
    <property type="project" value="TreeGrafter"/>
</dbReference>
<keyword evidence="2" id="KW-0328">Glycosyltransferase</keyword>
<dbReference type="CDD" id="cd03784">
    <property type="entry name" value="GT1_Gtf-like"/>
    <property type="match status" value="1"/>
</dbReference>
<dbReference type="Proteomes" id="UP001280121">
    <property type="component" value="Unassembled WGS sequence"/>
</dbReference>
<evidence type="ECO:0000256" key="3">
    <source>
        <dbReference type="ARBA" id="ARBA00022679"/>
    </source>
</evidence>
<evidence type="ECO:0000256" key="2">
    <source>
        <dbReference type="ARBA" id="ARBA00022676"/>
    </source>
</evidence>
<dbReference type="FunFam" id="3.40.50.2000:FF:000064">
    <property type="entry name" value="Glycosyltransferase"/>
    <property type="match status" value="1"/>
</dbReference>
<keyword evidence="3" id="KW-0808">Transferase</keyword>
<dbReference type="EMBL" id="JANJYI010000001">
    <property type="protein sequence ID" value="KAK2663464.1"/>
    <property type="molecule type" value="Genomic_DNA"/>
</dbReference>
<accession>A0AAD9XPP0</accession>
<dbReference type="Pfam" id="PF00201">
    <property type="entry name" value="UDPGT"/>
    <property type="match status" value="1"/>
</dbReference>
<dbReference type="PANTHER" id="PTHR48047">
    <property type="entry name" value="GLYCOSYLTRANSFERASE"/>
    <property type="match status" value="1"/>
</dbReference>
<organism evidence="4 5">
    <name type="scientific">Dipteronia dyeriana</name>
    <dbReference type="NCBI Taxonomy" id="168575"/>
    <lineage>
        <taxon>Eukaryota</taxon>
        <taxon>Viridiplantae</taxon>
        <taxon>Streptophyta</taxon>
        <taxon>Embryophyta</taxon>
        <taxon>Tracheophyta</taxon>
        <taxon>Spermatophyta</taxon>
        <taxon>Magnoliopsida</taxon>
        <taxon>eudicotyledons</taxon>
        <taxon>Gunneridae</taxon>
        <taxon>Pentapetalae</taxon>
        <taxon>rosids</taxon>
        <taxon>malvids</taxon>
        <taxon>Sapindales</taxon>
        <taxon>Sapindaceae</taxon>
        <taxon>Hippocastanoideae</taxon>
        <taxon>Acereae</taxon>
        <taxon>Dipteronia</taxon>
    </lineage>
</organism>
<comment type="similarity">
    <text evidence="1">Belongs to the UDP-glycosyltransferase family.</text>
</comment>